<dbReference type="InterPro" id="IPR022761">
    <property type="entry name" value="Fumarate_lyase_N"/>
</dbReference>
<comment type="pathway">
    <text evidence="2 12">Purine metabolism; AMP biosynthesis via de novo pathway; AMP from IMP: step 2/2.</text>
</comment>
<dbReference type="Pfam" id="PF10397">
    <property type="entry name" value="ADSL_C"/>
    <property type="match status" value="1"/>
</dbReference>
<dbReference type="FunFam" id="1.10.275.10:FF:000006">
    <property type="entry name" value="Adenylosuccinate lyase"/>
    <property type="match status" value="1"/>
</dbReference>
<reference evidence="14 15" key="1">
    <citation type="journal article" date="2016" name="Nat. Commun.">
        <title>Thousands of microbial genomes shed light on interconnected biogeochemical processes in an aquifer system.</title>
        <authorList>
            <person name="Anantharaman K."/>
            <person name="Brown C.T."/>
            <person name="Hug L.A."/>
            <person name="Sharon I."/>
            <person name="Castelle C.J."/>
            <person name="Probst A.J."/>
            <person name="Thomas B.C."/>
            <person name="Singh A."/>
            <person name="Wilkins M.J."/>
            <person name="Karaoz U."/>
            <person name="Brodie E.L."/>
            <person name="Williams K.H."/>
            <person name="Hubbard S.S."/>
            <person name="Banfield J.F."/>
        </authorList>
    </citation>
    <scope>NUCLEOTIDE SEQUENCE [LARGE SCALE GENOMIC DNA]</scope>
</reference>
<dbReference type="SMART" id="SM00998">
    <property type="entry name" value="ADSL_C"/>
    <property type="match status" value="1"/>
</dbReference>
<evidence type="ECO:0000313" key="14">
    <source>
        <dbReference type="EMBL" id="OGL41990.1"/>
    </source>
</evidence>
<dbReference type="InterPro" id="IPR004769">
    <property type="entry name" value="Pur_lyase"/>
</dbReference>
<gene>
    <name evidence="14" type="ORF">A2042_06000</name>
</gene>
<evidence type="ECO:0000259" key="13">
    <source>
        <dbReference type="SMART" id="SM00998"/>
    </source>
</evidence>
<dbReference type="UniPathway" id="UPA00074">
    <property type="reaction ID" value="UER00132"/>
</dbReference>
<dbReference type="InterPro" id="IPR000362">
    <property type="entry name" value="Fumarate_lyase_fam"/>
</dbReference>
<dbReference type="AlphaFoldDB" id="A0A1F7RKZ1"/>
<dbReference type="EMBL" id="MGDB01000060">
    <property type="protein sequence ID" value="OGL41990.1"/>
    <property type="molecule type" value="Genomic_DNA"/>
</dbReference>
<dbReference type="Gene3D" id="1.20.200.10">
    <property type="entry name" value="Fumarase/aspartase (Central domain)"/>
    <property type="match status" value="1"/>
</dbReference>
<evidence type="ECO:0000256" key="6">
    <source>
        <dbReference type="ARBA" id="ARBA00022755"/>
    </source>
</evidence>
<evidence type="ECO:0000256" key="4">
    <source>
        <dbReference type="ARBA" id="ARBA00012339"/>
    </source>
</evidence>
<evidence type="ECO:0000313" key="15">
    <source>
        <dbReference type="Proteomes" id="UP000178526"/>
    </source>
</evidence>
<dbReference type="GO" id="GO:0005829">
    <property type="term" value="C:cytosol"/>
    <property type="evidence" value="ECO:0007669"/>
    <property type="project" value="TreeGrafter"/>
</dbReference>
<evidence type="ECO:0000256" key="3">
    <source>
        <dbReference type="ARBA" id="ARBA00008273"/>
    </source>
</evidence>
<evidence type="ECO:0000256" key="11">
    <source>
        <dbReference type="NCBIfam" id="TIGR00928"/>
    </source>
</evidence>
<comment type="catalytic activity">
    <reaction evidence="10">
        <text>N(6)-(1,2-dicarboxyethyl)-AMP = fumarate + AMP</text>
        <dbReference type="Rhea" id="RHEA:16853"/>
        <dbReference type="ChEBI" id="CHEBI:29806"/>
        <dbReference type="ChEBI" id="CHEBI:57567"/>
        <dbReference type="ChEBI" id="CHEBI:456215"/>
        <dbReference type="EC" id="4.3.2.2"/>
    </reaction>
    <physiologicalReaction direction="left-to-right" evidence="10">
        <dbReference type="Rhea" id="RHEA:16854"/>
    </physiologicalReaction>
</comment>
<comment type="caution">
    <text evidence="14">The sequence shown here is derived from an EMBL/GenBank/DDBJ whole genome shotgun (WGS) entry which is preliminary data.</text>
</comment>
<keyword evidence="7 12" id="KW-0456">Lyase</keyword>
<sequence>MIPRYTRKEMAKIWEPESKFSKWLEIEILACEALEKLGEIPSGVSKRIREKAKFDIRRIDEIEKQTKHDVVAFLTNVAEYVGEESRFIHLGLTSSDILDTSLAMQLKEASQLLIDDLNEILSVLKRIALEHKFTAVIGRSHGIHAEPTTFGLKMALWYSETKRNLERMERAKEVVSYGMISGAVGTFANIKPQVEEYVCKKLGLKPAPISTQVIQRDRHAEFMSALAIIASSLDKFATELRHLQRTEVLEAEEYFSEGQKGSSAMPHKRNPITAEQISGLARVIRGNSMAALENIPLWHERDISHSSVERVIFPDSTILLDYLLVKFRNLLDKLLIYPERMKENVMRTKGLIFSEAVLLSLARKGVLREDAYVMVQRNAMRSWKEGLGFKELVLQDKDIKKYLSDKEIDVCFNLNHHLENVDFIFKRVFGE</sequence>
<dbReference type="GO" id="GO:0004018">
    <property type="term" value="F:N6-(1,2-dicarboxyethyl)AMP AMP-lyase (fumarate-forming) activity"/>
    <property type="evidence" value="ECO:0007669"/>
    <property type="project" value="UniProtKB-UniRule"/>
</dbReference>
<dbReference type="InterPro" id="IPR024083">
    <property type="entry name" value="Fumarase/histidase_N"/>
</dbReference>
<dbReference type="PANTHER" id="PTHR43172">
    <property type="entry name" value="ADENYLOSUCCINATE LYASE"/>
    <property type="match status" value="1"/>
</dbReference>
<dbReference type="PRINTS" id="PR00149">
    <property type="entry name" value="FUMRATELYASE"/>
</dbReference>
<dbReference type="EC" id="4.3.2.2" evidence="4 11"/>
<evidence type="ECO:0000256" key="8">
    <source>
        <dbReference type="ARBA" id="ARBA00024477"/>
    </source>
</evidence>
<evidence type="ECO:0000256" key="2">
    <source>
        <dbReference type="ARBA" id="ARBA00004734"/>
    </source>
</evidence>
<dbReference type="SUPFAM" id="SSF48557">
    <property type="entry name" value="L-aspartase-like"/>
    <property type="match status" value="1"/>
</dbReference>
<name>A0A1F7RKZ1_9BACT</name>
<evidence type="ECO:0000256" key="5">
    <source>
        <dbReference type="ARBA" id="ARBA00017058"/>
    </source>
</evidence>
<dbReference type="UniPathway" id="UPA00075">
    <property type="reaction ID" value="UER00336"/>
</dbReference>
<dbReference type="PROSITE" id="PS00163">
    <property type="entry name" value="FUMARATE_LYASES"/>
    <property type="match status" value="1"/>
</dbReference>
<feature type="domain" description="Adenylosuccinate lyase C-terminal" evidence="13">
    <location>
        <begin position="349"/>
        <end position="429"/>
    </location>
</feature>
<proteinExistence type="inferred from homology"/>
<dbReference type="PRINTS" id="PR00145">
    <property type="entry name" value="ARGSUCLYASE"/>
</dbReference>
<comment type="similarity">
    <text evidence="3 12">Belongs to the lyase 1 family. Adenylosuccinate lyase subfamily.</text>
</comment>
<dbReference type="FunFam" id="1.10.40.30:FF:000007">
    <property type="entry name" value="Adenylosuccinate lyase"/>
    <property type="match status" value="1"/>
</dbReference>
<comment type="catalytic activity">
    <reaction evidence="8">
        <text>(2S)-2-[5-amino-1-(5-phospho-beta-D-ribosyl)imidazole-4-carboxamido]succinate = 5-amino-1-(5-phospho-beta-D-ribosyl)imidazole-4-carboxamide + fumarate</text>
        <dbReference type="Rhea" id="RHEA:23920"/>
        <dbReference type="ChEBI" id="CHEBI:29806"/>
        <dbReference type="ChEBI" id="CHEBI:58443"/>
        <dbReference type="ChEBI" id="CHEBI:58475"/>
        <dbReference type="EC" id="4.3.2.2"/>
    </reaction>
    <physiologicalReaction direction="left-to-right" evidence="8">
        <dbReference type="Rhea" id="RHEA:23921"/>
    </physiologicalReaction>
</comment>
<dbReference type="Proteomes" id="UP000178526">
    <property type="component" value="Unassembled WGS sequence"/>
</dbReference>
<dbReference type="CDD" id="cd01360">
    <property type="entry name" value="Adenylsuccinate_lyase_1"/>
    <property type="match status" value="1"/>
</dbReference>
<evidence type="ECO:0000256" key="12">
    <source>
        <dbReference type="RuleBase" id="RU361172"/>
    </source>
</evidence>
<dbReference type="Gene3D" id="1.10.275.10">
    <property type="entry name" value="Fumarase/aspartase (N-terminal domain)"/>
    <property type="match status" value="1"/>
</dbReference>
<dbReference type="PANTHER" id="PTHR43172:SF1">
    <property type="entry name" value="ADENYLOSUCCINATE LYASE"/>
    <property type="match status" value="1"/>
</dbReference>
<dbReference type="GO" id="GO:0044208">
    <property type="term" value="P:'de novo' AMP biosynthetic process"/>
    <property type="evidence" value="ECO:0007669"/>
    <property type="project" value="UniProtKB-UniPathway"/>
</dbReference>
<evidence type="ECO:0000256" key="1">
    <source>
        <dbReference type="ARBA" id="ARBA00004706"/>
    </source>
</evidence>
<evidence type="ECO:0000256" key="9">
    <source>
        <dbReference type="ARBA" id="ARBA00030717"/>
    </source>
</evidence>
<organism evidence="14 15">
    <name type="scientific">Candidatus Schekmanbacteria bacterium GWA2_38_11</name>
    <dbReference type="NCBI Taxonomy" id="1817876"/>
    <lineage>
        <taxon>Bacteria</taxon>
        <taxon>Candidatus Schekmaniibacteriota</taxon>
    </lineage>
</organism>
<comment type="pathway">
    <text evidence="1 12">Purine metabolism; IMP biosynthesis via de novo pathway; 5-amino-1-(5-phospho-D-ribosyl)imidazole-4-carboxamide from 5-amino-1-(5-phospho-D-ribosyl)imidazole-4-carboxylate: step 2/2.</text>
</comment>
<dbReference type="NCBIfam" id="TIGR00928">
    <property type="entry name" value="purB"/>
    <property type="match status" value="1"/>
</dbReference>
<dbReference type="InterPro" id="IPR019468">
    <property type="entry name" value="AdenyloSucc_lyase_C"/>
</dbReference>
<evidence type="ECO:0000256" key="7">
    <source>
        <dbReference type="ARBA" id="ARBA00023239"/>
    </source>
</evidence>
<evidence type="ECO:0000256" key="10">
    <source>
        <dbReference type="ARBA" id="ARBA00049115"/>
    </source>
</evidence>
<dbReference type="FunFam" id="1.20.200.10:FF:000008">
    <property type="entry name" value="Adenylosuccinate lyase"/>
    <property type="match status" value="1"/>
</dbReference>
<protein>
    <recommendedName>
        <fullName evidence="5 11">Adenylosuccinate lyase</fullName>
        <shortName evidence="12">ASL</shortName>
        <ecNumber evidence="4 11">4.3.2.2</ecNumber>
    </recommendedName>
    <alternativeName>
        <fullName evidence="9 12">Adenylosuccinase</fullName>
    </alternativeName>
</protein>
<dbReference type="GO" id="GO:0006189">
    <property type="term" value="P:'de novo' IMP biosynthetic process"/>
    <property type="evidence" value="ECO:0007669"/>
    <property type="project" value="UniProtKB-UniPathway"/>
</dbReference>
<dbReference type="InterPro" id="IPR008948">
    <property type="entry name" value="L-Aspartase-like"/>
</dbReference>
<dbReference type="GO" id="GO:0070626">
    <property type="term" value="F:(S)-2-(5-amino-1-(5-phospho-D-ribosyl)imidazole-4-carboxamido) succinate lyase (fumarate-forming) activity"/>
    <property type="evidence" value="ECO:0007669"/>
    <property type="project" value="TreeGrafter"/>
</dbReference>
<dbReference type="Gene3D" id="1.10.40.30">
    <property type="entry name" value="Fumarase/aspartase (C-terminal domain)"/>
    <property type="match status" value="1"/>
</dbReference>
<keyword evidence="6 12" id="KW-0658">Purine biosynthesis</keyword>
<dbReference type="InterPro" id="IPR020557">
    <property type="entry name" value="Fumarate_lyase_CS"/>
</dbReference>
<dbReference type="Pfam" id="PF00206">
    <property type="entry name" value="Lyase_1"/>
    <property type="match status" value="1"/>
</dbReference>
<accession>A0A1F7RKZ1</accession>